<evidence type="ECO:0000256" key="1">
    <source>
        <dbReference type="SAM" id="MobiDB-lite"/>
    </source>
</evidence>
<protein>
    <submittedName>
        <fullName evidence="2">Uncharacterized protein</fullName>
    </submittedName>
</protein>
<evidence type="ECO:0000313" key="2">
    <source>
        <dbReference type="EMBL" id="EGZ09441.1"/>
    </source>
</evidence>
<dbReference type="InParanoid" id="G5A3U1"/>
<dbReference type="AlphaFoldDB" id="G5A3U1"/>
<sequence length="446" mass="49720">MEELYERVLAHVSTPQLHKSYNDILYEEFASVAQTLSDVLAAFAKLEEVHGAVSKLQQSHDSSTGDRSDSLIASADNTMKLQQHLQHEVEKLAAGMEVSRQERKRKRTVGTNVDSDSASESSEEEEETKISAQGPSSKLGGDSLGIMKRKVAVSSGFESESDNNGEDNSDDDADDVEGSEAAWRALMTKSDDPSSEVEPELSPAKKQADTDTKVAVKRLSRTVWYVKVIVDEVKKLSRVDRSFIMPDLLAALKESVEEDVNGLYSSGVTSSMKVLVGWWTHGSEYEAQHAELYHEYVAVVQSYYNQFRCSRRKRGQKRLLENMSEAILDPSNSKNHKKLIKLGKDATQVLGELKKWRGRSITPREAFKLKEAVEALVEDMTIGWNPCQDITMRKCVKELKSILVQAQAQASGDAKSKRGFEVCLSVVLRWKVEDPPAVHIVRAPTE</sequence>
<gene>
    <name evidence="2" type="ORF">PHYSODRAFT_522988</name>
</gene>
<reference evidence="2 3" key="1">
    <citation type="journal article" date="2006" name="Science">
        <title>Phytophthora genome sequences uncover evolutionary origins and mechanisms of pathogenesis.</title>
        <authorList>
            <person name="Tyler B.M."/>
            <person name="Tripathy S."/>
            <person name="Zhang X."/>
            <person name="Dehal P."/>
            <person name="Jiang R.H."/>
            <person name="Aerts A."/>
            <person name="Arredondo F.D."/>
            <person name="Baxter L."/>
            <person name="Bensasson D."/>
            <person name="Beynon J.L."/>
            <person name="Chapman J."/>
            <person name="Damasceno C.M."/>
            <person name="Dorrance A.E."/>
            <person name="Dou D."/>
            <person name="Dickerman A.W."/>
            <person name="Dubchak I.L."/>
            <person name="Garbelotto M."/>
            <person name="Gijzen M."/>
            <person name="Gordon S.G."/>
            <person name="Govers F."/>
            <person name="Grunwald N.J."/>
            <person name="Huang W."/>
            <person name="Ivors K.L."/>
            <person name="Jones R.W."/>
            <person name="Kamoun S."/>
            <person name="Krampis K."/>
            <person name="Lamour K.H."/>
            <person name="Lee M.K."/>
            <person name="McDonald W.H."/>
            <person name="Medina M."/>
            <person name="Meijer H.J."/>
            <person name="Nordberg E.K."/>
            <person name="Maclean D.J."/>
            <person name="Ospina-Giraldo M.D."/>
            <person name="Morris P.F."/>
            <person name="Phuntumart V."/>
            <person name="Putnam N.H."/>
            <person name="Rash S."/>
            <person name="Rose J.K."/>
            <person name="Sakihama Y."/>
            <person name="Salamov A.A."/>
            <person name="Savidor A."/>
            <person name="Scheuring C.F."/>
            <person name="Smith B.M."/>
            <person name="Sobral B.W."/>
            <person name="Terry A."/>
            <person name="Torto-Alalibo T.A."/>
            <person name="Win J."/>
            <person name="Xu Z."/>
            <person name="Zhang H."/>
            <person name="Grigoriev I.V."/>
            <person name="Rokhsar D.S."/>
            <person name="Boore J.L."/>
        </authorList>
    </citation>
    <scope>NUCLEOTIDE SEQUENCE [LARGE SCALE GENOMIC DNA]</scope>
    <source>
        <strain evidence="2 3">P6497</strain>
    </source>
</reference>
<dbReference type="Proteomes" id="UP000002640">
    <property type="component" value="Unassembled WGS sequence"/>
</dbReference>
<dbReference type="KEGG" id="psoj:PHYSODRAFT_522988"/>
<dbReference type="EMBL" id="JH159159">
    <property type="protein sequence ID" value="EGZ09441.1"/>
    <property type="molecule type" value="Genomic_DNA"/>
</dbReference>
<organism evidence="2 3">
    <name type="scientific">Phytophthora sojae (strain P6497)</name>
    <name type="common">Soybean stem and root rot agent</name>
    <name type="synonym">Phytophthora megasperma f. sp. glycines</name>
    <dbReference type="NCBI Taxonomy" id="1094619"/>
    <lineage>
        <taxon>Eukaryota</taxon>
        <taxon>Sar</taxon>
        <taxon>Stramenopiles</taxon>
        <taxon>Oomycota</taxon>
        <taxon>Peronosporomycetes</taxon>
        <taxon>Peronosporales</taxon>
        <taxon>Peronosporaceae</taxon>
        <taxon>Phytophthora</taxon>
    </lineage>
</organism>
<proteinExistence type="predicted"/>
<keyword evidence="3" id="KW-1185">Reference proteome</keyword>
<dbReference type="GeneID" id="20660579"/>
<accession>G5A3U1</accession>
<evidence type="ECO:0000313" key="3">
    <source>
        <dbReference type="Proteomes" id="UP000002640"/>
    </source>
</evidence>
<feature type="region of interest" description="Disordered" evidence="1">
    <location>
        <begin position="93"/>
        <end position="212"/>
    </location>
</feature>
<dbReference type="OMA" id="WRASECE"/>
<name>G5A3U1_PHYSP</name>
<feature type="compositionally biased region" description="Acidic residues" evidence="1">
    <location>
        <begin position="159"/>
        <end position="178"/>
    </location>
</feature>
<dbReference type="RefSeq" id="XP_009534302.1">
    <property type="nucleotide sequence ID" value="XM_009536007.1"/>
</dbReference>